<evidence type="ECO:0000256" key="1">
    <source>
        <dbReference type="SAM" id="MobiDB-lite"/>
    </source>
</evidence>
<proteinExistence type="predicted"/>
<dbReference type="EMBL" id="JACEFO010002381">
    <property type="protein sequence ID" value="KAF8662156.1"/>
    <property type="molecule type" value="Genomic_DNA"/>
</dbReference>
<protein>
    <submittedName>
        <fullName evidence="2">Uncharacterized protein</fullName>
    </submittedName>
</protein>
<name>A0A835E547_9POAL</name>
<dbReference type="AlphaFoldDB" id="A0A835E547"/>
<evidence type="ECO:0000313" key="2">
    <source>
        <dbReference type="EMBL" id="KAF8662156.1"/>
    </source>
</evidence>
<feature type="region of interest" description="Disordered" evidence="1">
    <location>
        <begin position="129"/>
        <end position="154"/>
    </location>
</feature>
<comment type="caution">
    <text evidence="2">The sequence shown here is derived from an EMBL/GenBank/DDBJ whole genome shotgun (WGS) entry which is preliminary data.</text>
</comment>
<evidence type="ECO:0000313" key="3">
    <source>
        <dbReference type="Proteomes" id="UP000636709"/>
    </source>
</evidence>
<sequence>MATVSVLSFLLPPIGGSKSVFLPKLLFWPDLRCDVASLAHSQTGQHLALCKAILAISEGQGLSMPHPKAAHCNSIERSVINKKLSSRVLAIAVLCGLRSSNFASPEVEWLPQWSLSCLPFGGSVRPPRNGSSIDSAPYTAPGAREPSCHPPTPCSSPGLVLGKLEQQPAIRLPAPSVPGFKFNANATPLDHTANQTADMRHRPLLFLSRVRMVPPLLH</sequence>
<keyword evidence="3" id="KW-1185">Reference proteome</keyword>
<organism evidence="2 3">
    <name type="scientific">Digitaria exilis</name>
    <dbReference type="NCBI Taxonomy" id="1010633"/>
    <lineage>
        <taxon>Eukaryota</taxon>
        <taxon>Viridiplantae</taxon>
        <taxon>Streptophyta</taxon>
        <taxon>Embryophyta</taxon>
        <taxon>Tracheophyta</taxon>
        <taxon>Spermatophyta</taxon>
        <taxon>Magnoliopsida</taxon>
        <taxon>Liliopsida</taxon>
        <taxon>Poales</taxon>
        <taxon>Poaceae</taxon>
        <taxon>PACMAD clade</taxon>
        <taxon>Panicoideae</taxon>
        <taxon>Panicodae</taxon>
        <taxon>Paniceae</taxon>
        <taxon>Anthephorinae</taxon>
        <taxon>Digitaria</taxon>
    </lineage>
</organism>
<gene>
    <name evidence="2" type="ORF">HU200_056350</name>
</gene>
<dbReference type="Proteomes" id="UP000636709">
    <property type="component" value="Unassembled WGS sequence"/>
</dbReference>
<accession>A0A835E547</accession>
<reference evidence="2" key="1">
    <citation type="submission" date="2020-07" db="EMBL/GenBank/DDBJ databases">
        <title>Genome sequence and genetic diversity analysis of an under-domesticated orphan crop, white fonio (Digitaria exilis).</title>
        <authorList>
            <person name="Bennetzen J.L."/>
            <person name="Chen S."/>
            <person name="Ma X."/>
            <person name="Wang X."/>
            <person name="Yssel A.E.J."/>
            <person name="Chaluvadi S.R."/>
            <person name="Johnson M."/>
            <person name="Gangashetty P."/>
            <person name="Hamidou F."/>
            <person name="Sanogo M.D."/>
            <person name="Zwaenepoel A."/>
            <person name="Wallace J."/>
            <person name="Van De Peer Y."/>
            <person name="Van Deynze A."/>
        </authorList>
    </citation>
    <scope>NUCLEOTIDE SEQUENCE</scope>
    <source>
        <tissue evidence="2">Leaves</tissue>
    </source>
</reference>